<accession>A0A4R7NXD8</accession>
<dbReference type="RefSeq" id="WP_133883505.1">
    <property type="nucleotide sequence ID" value="NZ_MWIN01000013.1"/>
</dbReference>
<dbReference type="EMBL" id="SOBT01000011">
    <property type="protein sequence ID" value="TDU25934.1"/>
    <property type="molecule type" value="Genomic_DNA"/>
</dbReference>
<evidence type="ECO:0000313" key="3">
    <source>
        <dbReference type="Proteomes" id="UP000295341"/>
    </source>
</evidence>
<organism evidence="2 3">
    <name type="scientific">Panacagrimonas perspica</name>
    <dbReference type="NCBI Taxonomy" id="381431"/>
    <lineage>
        <taxon>Bacteria</taxon>
        <taxon>Pseudomonadati</taxon>
        <taxon>Pseudomonadota</taxon>
        <taxon>Gammaproteobacteria</taxon>
        <taxon>Nevskiales</taxon>
        <taxon>Nevskiaceae</taxon>
        <taxon>Panacagrimonas</taxon>
    </lineage>
</organism>
<dbReference type="Pfam" id="PF13466">
    <property type="entry name" value="STAS_2"/>
    <property type="match status" value="1"/>
</dbReference>
<keyword evidence="3" id="KW-1185">Reference proteome</keyword>
<evidence type="ECO:0000259" key="1">
    <source>
        <dbReference type="Pfam" id="PF13466"/>
    </source>
</evidence>
<evidence type="ECO:0000313" key="2">
    <source>
        <dbReference type="EMBL" id="TDU25934.1"/>
    </source>
</evidence>
<name>A0A4R7NXD8_9GAMM</name>
<dbReference type="AlphaFoldDB" id="A0A4R7NXD8"/>
<dbReference type="InterPro" id="IPR058548">
    <property type="entry name" value="MlaB-like_STAS"/>
</dbReference>
<comment type="caution">
    <text evidence="2">The sequence shown here is derived from an EMBL/GenBank/DDBJ whole genome shotgun (WGS) entry which is preliminary data.</text>
</comment>
<dbReference type="SUPFAM" id="SSF52091">
    <property type="entry name" value="SpoIIaa-like"/>
    <property type="match status" value="1"/>
</dbReference>
<feature type="domain" description="MlaB-like STAS" evidence="1">
    <location>
        <begin position="19"/>
        <end position="97"/>
    </location>
</feature>
<reference evidence="2 3" key="1">
    <citation type="submission" date="2019-03" db="EMBL/GenBank/DDBJ databases">
        <title>Genomic Encyclopedia of Type Strains, Phase IV (KMG-IV): sequencing the most valuable type-strain genomes for metagenomic binning, comparative biology and taxonomic classification.</title>
        <authorList>
            <person name="Goeker M."/>
        </authorList>
    </citation>
    <scope>NUCLEOTIDE SEQUENCE [LARGE SCALE GENOMIC DNA]</scope>
    <source>
        <strain evidence="2 3">DSM 26377</strain>
    </source>
</reference>
<dbReference type="Gene3D" id="3.30.750.24">
    <property type="entry name" value="STAS domain"/>
    <property type="match status" value="1"/>
</dbReference>
<gene>
    <name evidence="2" type="ORF">DFR24_4382</name>
</gene>
<protein>
    <submittedName>
        <fullName evidence="2">ABC-type transporter Mla MlaB component</fullName>
    </submittedName>
</protein>
<sequence length="108" mass="11612">MNPSDPLSLPPSAYATAVIQLPADIGIEAASELHRELIAYVDDPAPVVLDAGEVARIHTAALQLFCLFCRDRRAQGRRTDWRSPSNAMRAAAALLGVTTLLNMSREAA</sequence>
<dbReference type="Proteomes" id="UP000295341">
    <property type="component" value="Unassembled WGS sequence"/>
</dbReference>
<dbReference type="OrthoDB" id="7068790at2"/>
<dbReference type="InterPro" id="IPR036513">
    <property type="entry name" value="STAS_dom_sf"/>
</dbReference>
<proteinExistence type="predicted"/>